<feature type="domain" description="Myb/SANT-like" evidence="2">
    <location>
        <begin position="36"/>
        <end position="129"/>
    </location>
</feature>
<dbReference type="PANTHER" id="PTHR47072">
    <property type="match status" value="1"/>
</dbReference>
<evidence type="ECO:0000313" key="4">
    <source>
        <dbReference type="Proteomes" id="UP000008783"/>
    </source>
</evidence>
<dbReference type="Pfam" id="PF12776">
    <property type="entry name" value="Myb_DNA-bind_3"/>
    <property type="match status" value="1"/>
</dbReference>
<feature type="compositionally biased region" description="Polar residues" evidence="1">
    <location>
        <begin position="1"/>
        <end position="17"/>
    </location>
</feature>
<proteinExistence type="predicted"/>
<reference evidence="4" key="2">
    <citation type="journal article" date="2011" name="Proc. Natl. Acad. Sci. U.S.A.">
        <title>Obligate biotrophy features unraveled by the genomic analysis of rust fungi.</title>
        <authorList>
            <person name="Duplessis S."/>
            <person name="Cuomo C.A."/>
            <person name="Lin Y.-C."/>
            <person name="Aerts A."/>
            <person name="Tisserant E."/>
            <person name="Veneault-Fourrey C."/>
            <person name="Joly D.L."/>
            <person name="Hacquard S."/>
            <person name="Amselem J."/>
            <person name="Cantarel B.L."/>
            <person name="Chiu R."/>
            <person name="Coutinho P.M."/>
            <person name="Feau N."/>
            <person name="Field M."/>
            <person name="Frey P."/>
            <person name="Gelhaye E."/>
            <person name="Goldberg J."/>
            <person name="Grabherr M.G."/>
            <person name="Kodira C.D."/>
            <person name="Kohler A."/>
            <person name="Kuees U."/>
            <person name="Lindquist E.A."/>
            <person name="Lucas S.M."/>
            <person name="Mago R."/>
            <person name="Mauceli E."/>
            <person name="Morin E."/>
            <person name="Murat C."/>
            <person name="Pangilinan J.L."/>
            <person name="Park R."/>
            <person name="Pearson M."/>
            <person name="Quesneville H."/>
            <person name="Rouhier N."/>
            <person name="Sakthikumar S."/>
            <person name="Salamov A.A."/>
            <person name="Schmutz J."/>
            <person name="Selles B."/>
            <person name="Shapiro H."/>
            <person name="Tanguay P."/>
            <person name="Tuskan G.A."/>
            <person name="Henrissat B."/>
            <person name="Van de Peer Y."/>
            <person name="Rouze P."/>
            <person name="Ellis J.G."/>
            <person name="Dodds P.N."/>
            <person name="Schein J.E."/>
            <person name="Zhong S."/>
            <person name="Hamelin R.C."/>
            <person name="Grigoriev I.V."/>
            <person name="Szabo L.J."/>
            <person name="Martin F."/>
        </authorList>
    </citation>
    <scope>NUCLEOTIDE SEQUENCE [LARGE SCALE GENOMIC DNA]</scope>
    <source>
        <strain evidence="4">CRL 75-36-700-3 / race SCCL</strain>
    </source>
</reference>
<dbReference type="RefSeq" id="XP_003324677.1">
    <property type="nucleotide sequence ID" value="XM_003324629.1"/>
</dbReference>
<gene>
    <name evidence="3" type="ORF">PGTG_06214</name>
</gene>
<sequence length="313" mass="34918">MNHQTPEIRPSTATANKTKPKQGKDKDCSCKEPHLWSFEQKKKLLELLLDYSRRGRATNNANLKKDAWALAATNMNDAFDIGLDVQQLQNQKAALRKSYQDFKFLRNQSGFGWDKELSTPTVDPKAWDKLIVAHPRCSLGQLPPTRRQAPVLQDHKRNSPCHLCSSLANLKHKLALEANDDDDIGEGIQLSSSHPAYKHCREGKNTVLSTGIQGLILAINKALEGSKDLVGAMVFIASQTSLPSQMITTLFQAHHSIHTPHVPQSPSKCALEKLQDIFGNNISDDNYVDYVCIVEDNMKAHTFLKLAQTTSLE</sequence>
<evidence type="ECO:0000313" key="3">
    <source>
        <dbReference type="EMBL" id="EFP80258.1"/>
    </source>
</evidence>
<dbReference type="PANTHER" id="PTHR47072:SF4">
    <property type="entry name" value="MYB_SANT-LIKE DOMAIN-CONTAINING PROTEIN"/>
    <property type="match status" value="1"/>
</dbReference>
<evidence type="ECO:0000259" key="2">
    <source>
        <dbReference type="Pfam" id="PF12776"/>
    </source>
</evidence>
<dbReference type="VEuPathDB" id="FungiDB:PGTG_06214"/>
<dbReference type="EMBL" id="DS178275">
    <property type="protein sequence ID" value="EFP80258.1"/>
    <property type="molecule type" value="Genomic_DNA"/>
</dbReference>
<dbReference type="KEGG" id="pgr:PGTG_06214"/>
<evidence type="ECO:0000256" key="1">
    <source>
        <dbReference type="SAM" id="MobiDB-lite"/>
    </source>
</evidence>
<feature type="region of interest" description="Disordered" evidence="1">
    <location>
        <begin position="1"/>
        <end position="29"/>
    </location>
</feature>
<accession>E3K7A9</accession>
<dbReference type="OrthoDB" id="76215at2759"/>
<protein>
    <recommendedName>
        <fullName evidence="2">Myb/SANT-like domain-containing protein</fullName>
    </recommendedName>
</protein>
<dbReference type="InParanoid" id="E3K7A9"/>
<dbReference type="AlphaFoldDB" id="E3K7A9"/>
<reference key="1">
    <citation type="submission" date="2007-01" db="EMBL/GenBank/DDBJ databases">
        <title>The Genome Sequence of Puccinia graminis f. sp. tritici Strain CRL 75-36-700-3.</title>
        <authorList>
            <consortium name="The Broad Institute Genome Sequencing Platform"/>
            <person name="Birren B."/>
            <person name="Lander E."/>
            <person name="Galagan J."/>
            <person name="Nusbaum C."/>
            <person name="Devon K."/>
            <person name="Cuomo C."/>
            <person name="Jaffe D."/>
            <person name="Butler J."/>
            <person name="Alvarez P."/>
            <person name="Gnerre S."/>
            <person name="Grabherr M."/>
            <person name="Mauceli E."/>
            <person name="Brockman W."/>
            <person name="Young S."/>
            <person name="LaButti K."/>
            <person name="Sykes S."/>
            <person name="DeCaprio D."/>
            <person name="Crawford M."/>
            <person name="Koehrsen M."/>
            <person name="Engels R."/>
            <person name="Montgomery P."/>
            <person name="Pearson M."/>
            <person name="Howarth C."/>
            <person name="Larson L."/>
            <person name="White J."/>
            <person name="Zeng Q."/>
            <person name="Kodira C."/>
            <person name="Yandava C."/>
            <person name="Alvarado L."/>
            <person name="O'Leary S."/>
            <person name="Szabo L."/>
            <person name="Dean R."/>
            <person name="Schein J."/>
        </authorList>
    </citation>
    <scope>NUCLEOTIDE SEQUENCE</scope>
    <source>
        <strain>CRL 75-36-700-3</strain>
    </source>
</reference>
<dbReference type="Proteomes" id="UP000008783">
    <property type="component" value="Unassembled WGS sequence"/>
</dbReference>
<dbReference type="HOGENOM" id="CLU_058279_0_0_1"/>
<name>E3K7A9_PUCGT</name>
<keyword evidence="4" id="KW-1185">Reference proteome</keyword>
<dbReference type="InterPro" id="IPR024752">
    <property type="entry name" value="Myb/SANT-like_dom"/>
</dbReference>
<organism evidence="3 4">
    <name type="scientific">Puccinia graminis f. sp. tritici (strain CRL 75-36-700-3 / race SCCL)</name>
    <name type="common">Black stem rust fungus</name>
    <dbReference type="NCBI Taxonomy" id="418459"/>
    <lineage>
        <taxon>Eukaryota</taxon>
        <taxon>Fungi</taxon>
        <taxon>Dikarya</taxon>
        <taxon>Basidiomycota</taxon>
        <taxon>Pucciniomycotina</taxon>
        <taxon>Pucciniomycetes</taxon>
        <taxon>Pucciniales</taxon>
        <taxon>Pucciniaceae</taxon>
        <taxon>Puccinia</taxon>
    </lineage>
</organism>
<dbReference type="GeneID" id="10534601"/>